<feature type="transmembrane region" description="Helical" evidence="4">
    <location>
        <begin position="291"/>
        <end position="324"/>
    </location>
</feature>
<feature type="transmembrane region" description="Helical" evidence="4">
    <location>
        <begin position="79"/>
        <end position="104"/>
    </location>
</feature>
<keyword evidence="3 4" id="KW-0472">Membrane</keyword>
<feature type="transmembrane region" description="Helical" evidence="4">
    <location>
        <begin position="232"/>
        <end position="251"/>
    </location>
</feature>
<evidence type="ECO:0000256" key="3">
    <source>
        <dbReference type="ARBA" id="ARBA00023136"/>
    </source>
</evidence>
<keyword evidence="2 4" id="KW-1133">Transmembrane helix</keyword>
<evidence type="ECO:0000256" key="1">
    <source>
        <dbReference type="ARBA" id="ARBA00022692"/>
    </source>
</evidence>
<dbReference type="Pfam" id="PF07690">
    <property type="entry name" value="MFS_1"/>
    <property type="match status" value="1"/>
</dbReference>
<dbReference type="PANTHER" id="PTHR23526:SF1">
    <property type="entry name" value="MAJOR FACILITATOR SUPERFAMILY MFS_1"/>
    <property type="match status" value="1"/>
</dbReference>
<feature type="domain" description="Major facilitator superfamily (MFS) profile" evidence="5">
    <location>
        <begin position="7"/>
        <end position="401"/>
    </location>
</feature>
<reference evidence="6" key="1">
    <citation type="journal article" date="2020" name="mSystems">
        <title>Genome- and Community-Level Interaction Insights into Carbon Utilization and Element Cycling Functions of Hydrothermarchaeota in Hydrothermal Sediment.</title>
        <authorList>
            <person name="Zhou Z."/>
            <person name="Liu Y."/>
            <person name="Xu W."/>
            <person name="Pan J."/>
            <person name="Luo Z.H."/>
            <person name="Li M."/>
        </authorList>
    </citation>
    <scope>NUCLEOTIDE SEQUENCE [LARGE SCALE GENOMIC DNA]</scope>
    <source>
        <strain evidence="6">HyVt-523</strain>
    </source>
</reference>
<dbReference type="InterPro" id="IPR052528">
    <property type="entry name" value="Sugar_transport-like"/>
</dbReference>
<dbReference type="GO" id="GO:0022857">
    <property type="term" value="F:transmembrane transporter activity"/>
    <property type="evidence" value="ECO:0007669"/>
    <property type="project" value="InterPro"/>
</dbReference>
<feature type="transmembrane region" description="Helical" evidence="4">
    <location>
        <begin position="37"/>
        <end position="67"/>
    </location>
</feature>
<dbReference type="Gene3D" id="1.20.1250.20">
    <property type="entry name" value="MFS general substrate transporter like domains"/>
    <property type="match status" value="1"/>
</dbReference>
<evidence type="ECO:0000256" key="2">
    <source>
        <dbReference type="ARBA" id="ARBA00022989"/>
    </source>
</evidence>
<organism evidence="6">
    <name type="scientific">Oceanithermus profundus</name>
    <dbReference type="NCBI Taxonomy" id="187137"/>
    <lineage>
        <taxon>Bacteria</taxon>
        <taxon>Thermotogati</taxon>
        <taxon>Deinococcota</taxon>
        <taxon>Deinococci</taxon>
        <taxon>Thermales</taxon>
        <taxon>Thermaceae</taxon>
        <taxon>Oceanithermus</taxon>
    </lineage>
</organism>
<gene>
    <name evidence="6" type="ORF">ENJ85_02585</name>
</gene>
<keyword evidence="1 4" id="KW-0812">Transmembrane</keyword>
<name>A0A7C5WSY2_9DEIN</name>
<dbReference type="EMBL" id="DRNZ01000168">
    <property type="protein sequence ID" value="HHO58037.1"/>
    <property type="molecule type" value="Genomic_DNA"/>
</dbReference>
<dbReference type="InterPro" id="IPR020846">
    <property type="entry name" value="MFS_dom"/>
</dbReference>
<evidence type="ECO:0000313" key="6">
    <source>
        <dbReference type="EMBL" id="HHO58037.1"/>
    </source>
</evidence>
<dbReference type="PROSITE" id="PS50850">
    <property type="entry name" value="MFS"/>
    <property type="match status" value="1"/>
</dbReference>
<feature type="transmembrane region" description="Helical" evidence="4">
    <location>
        <begin position="257"/>
        <end position="279"/>
    </location>
</feature>
<feature type="transmembrane region" description="Helical" evidence="4">
    <location>
        <begin position="374"/>
        <end position="395"/>
    </location>
</feature>
<dbReference type="PANTHER" id="PTHR23526">
    <property type="entry name" value="INTEGRAL MEMBRANE TRANSPORT PROTEIN-RELATED"/>
    <property type="match status" value="1"/>
</dbReference>
<proteinExistence type="predicted"/>
<feature type="transmembrane region" description="Helical" evidence="4">
    <location>
        <begin position="148"/>
        <end position="166"/>
    </location>
</feature>
<dbReference type="InterPro" id="IPR011701">
    <property type="entry name" value="MFS"/>
</dbReference>
<feature type="transmembrane region" description="Helical" evidence="4">
    <location>
        <begin position="110"/>
        <end position="136"/>
    </location>
</feature>
<evidence type="ECO:0000259" key="5">
    <source>
        <dbReference type="PROSITE" id="PS50850"/>
    </source>
</evidence>
<dbReference type="Proteomes" id="UP000886105">
    <property type="component" value="Unassembled WGS sequence"/>
</dbReference>
<dbReference type="AlphaFoldDB" id="A0A7C5WSY2"/>
<comment type="caution">
    <text evidence="6">The sequence shown here is derived from an EMBL/GenBank/DDBJ whole genome shotgun (WGS) entry which is preliminary data.</text>
</comment>
<sequence length="408" mass="42609">MEPVNGAVKRAFFGGILHGVMLQAATALTSPSTVLPAFIAHLTGSSVAVGGVLSALALGAALAGLPASSWVEAARRKKVFLYLAIWTRAGAFAVLAFLTARYALESPALVYTALVVFLGLFALAGGLGGVAYLPVIGKAIPPRLRGRFFGWRSLLGALFAAGVGLASRPLWARFPDGYVLAFALAVAALTVGFLGFWMIPERRDPPRPRAPLGRHLRGAWTLARTPRMRGFLLAYLLTGLYYLALPFYVVAAREHGLPAAFIGYLVAAQALAEGLNLWIGRQMDLHGTHVGLVYVGVLALAIPISALLGAGLAGAVVTFVLVGVTLNGIENAYGAYLLSFTQAREAATATALMAFAGAPRALWPLAGGLIASGFGYSTVFVLTALGLAAALFFVLRLPPDRPDLGELG</sequence>
<feature type="transmembrane region" description="Helical" evidence="4">
    <location>
        <begin position="178"/>
        <end position="199"/>
    </location>
</feature>
<dbReference type="InterPro" id="IPR036259">
    <property type="entry name" value="MFS_trans_sf"/>
</dbReference>
<accession>A0A7C5WSY2</accession>
<dbReference type="SUPFAM" id="SSF103473">
    <property type="entry name" value="MFS general substrate transporter"/>
    <property type="match status" value="1"/>
</dbReference>
<evidence type="ECO:0000256" key="4">
    <source>
        <dbReference type="SAM" id="Phobius"/>
    </source>
</evidence>
<protein>
    <submittedName>
        <fullName evidence="6">MFS transporter</fullName>
    </submittedName>
</protein>